<dbReference type="AlphaFoldDB" id="A0A388M707"/>
<dbReference type="Proteomes" id="UP000265515">
    <property type="component" value="Unassembled WGS sequence"/>
</dbReference>
<dbReference type="PANTHER" id="PTHR31635:SF196">
    <property type="entry name" value="REVERSE TRANSCRIPTASE DOMAIN-CONTAINING PROTEIN-RELATED"/>
    <property type="match status" value="1"/>
</dbReference>
<reference evidence="2 3" key="1">
    <citation type="journal article" date="2018" name="Cell">
        <title>The Chara Genome: Secondary Complexity and Implications for Plant Terrestrialization.</title>
        <authorList>
            <person name="Nishiyama T."/>
            <person name="Sakayama H."/>
            <person name="Vries J.D."/>
            <person name="Buschmann H."/>
            <person name="Saint-Marcoux D."/>
            <person name="Ullrich K.K."/>
            <person name="Haas F.B."/>
            <person name="Vanderstraeten L."/>
            <person name="Becker D."/>
            <person name="Lang D."/>
            <person name="Vosolsobe S."/>
            <person name="Rombauts S."/>
            <person name="Wilhelmsson P.K.I."/>
            <person name="Janitza P."/>
            <person name="Kern R."/>
            <person name="Heyl A."/>
            <person name="Rumpler F."/>
            <person name="Villalobos L.I.A.C."/>
            <person name="Clay J.M."/>
            <person name="Skokan R."/>
            <person name="Toyoda A."/>
            <person name="Suzuki Y."/>
            <person name="Kagoshima H."/>
            <person name="Schijlen E."/>
            <person name="Tajeshwar N."/>
            <person name="Catarino B."/>
            <person name="Hetherington A.J."/>
            <person name="Saltykova A."/>
            <person name="Bonnot C."/>
            <person name="Breuninger H."/>
            <person name="Symeonidi A."/>
            <person name="Radhakrishnan G.V."/>
            <person name="Van Nieuwerburgh F."/>
            <person name="Deforce D."/>
            <person name="Chang C."/>
            <person name="Karol K.G."/>
            <person name="Hedrich R."/>
            <person name="Ulvskov P."/>
            <person name="Glockner G."/>
            <person name="Delwiche C.F."/>
            <person name="Petrasek J."/>
            <person name="Van de Peer Y."/>
            <person name="Friml J."/>
            <person name="Beilby M."/>
            <person name="Dolan L."/>
            <person name="Kohara Y."/>
            <person name="Sugano S."/>
            <person name="Fujiyama A."/>
            <person name="Delaux P.-M."/>
            <person name="Quint M."/>
            <person name="TheiBen G."/>
            <person name="Hagemann M."/>
            <person name="Harholt J."/>
            <person name="Dunand C."/>
            <person name="Zachgo S."/>
            <person name="Langdale J."/>
            <person name="Maumus F."/>
            <person name="Straeten D.V.D."/>
            <person name="Gould S.B."/>
            <person name="Rensing S.A."/>
        </authorList>
    </citation>
    <scope>NUCLEOTIDE SEQUENCE [LARGE SCALE GENOMIC DNA]</scope>
    <source>
        <strain evidence="2 3">S276</strain>
    </source>
</reference>
<protein>
    <recommendedName>
        <fullName evidence="1">Reverse transcriptase domain-containing protein</fullName>
    </recommendedName>
</protein>
<dbReference type="InterPro" id="IPR000477">
    <property type="entry name" value="RT_dom"/>
</dbReference>
<evidence type="ECO:0000313" key="3">
    <source>
        <dbReference type="Proteomes" id="UP000265515"/>
    </source>
</evidence>
<dbReference type="InterPro" id="IPR043502">
    <property type="entry name" value="DNA/RNA_pol_sf"/>
</dbReference>
<feature type="domain" description="Reverse transcriptase" evidence="1">
    <location>
        <begin position="1"/>
        <end position="178"/>
    </location>
</feature>
<dbReference type="PROSITE" id="PS50878">
    <property type="entry name" value="RT_POL"/>
    <property type="match status" value="1"/>
</dbReference>
<proteinExistence type="predicted"/>
<dbReference type="Pfam" id="PF00078">
    <property type="entry name" value="RVT_1"/>
    <property type="match status" value="1"/>
</dbReference>
<dbReference type="PANTHER" id="PTHR31635">
    <property type="entry name" value="REVERSE TRANSCRIPTASE DOMAIN-CONTAINING PROTEIN-RELATED"/>
    <property type="match status" value="1"/>
</dbReference>
<name>A0A388M707_CHABU</name>
<evidence type="ECO:0000313" key="2">
    <source>
        <dbReference type="EMBL" id="GBG90295.1"/>
    </source>
</evidence>
<gene>
    <name evidence="2" type="ORF">CBR_g50473</name>
</gene>
<organism evidence="2 3">
    <name type="scientific">Chara braunii</name>
    <name type="common">Braun's stonewort</name>
    <dbReference type="NCBI Taxonomy" id="69332"/>
    <lineage>
        <taxon>Eukaryota</taxon>
        <taxon>Viridiplantae</taxon>
        <taxon>Streptophyta</taxon>
        <taxon>Charophyceae</taxon>
        <taxon>Charales</taxon>
        <taxon>Characeae</taxon>
        <taxon>Chara</taxon>
    </lineage>
</organism>
<dbReference type="OrthoDB" id="1938625at2759"/>
<dbReference type="OMA" id="QECTILA"/>
<dbReference type="EMBL" id="BFEA01000801">
    <property type="protein sequence ID" value="GBG90295.1"/>
    <property type="molecule type" value="Genomic_DNA"/>
</dbReference>
<accession>A0A388M707</accession>
<dbReference type="STRING" id="69332.A0A388M707"/>
<dbReference type="SUPFAM" id="SSF56672">
    <property type="entry name" value="DNA/RNA polymerases"/>
    <property type="match status" value="1"/>
</dbReference>
<dbReference type="Gramene" id="GBG90295">
    <property type="protein sequence ID" value="GBG90295"/>
    <property type="gene ID" value="CBR_g50473"/>
</dbReference>
<comment type="caution">
    <text evidence="2">The sequence shown here is derived from an EMBL/GenBank/DDBJ whole genome shotgun (WGS) entry which is preliminary data.</text>
</comment>
<evidence type="ECO:0000259" key="1">
    <source>
        <dbReference type="PROSITE" id="PS50878"/>
    </source>
</evidence>
<sequence length="476" mass="54222">MAVLLLDLEKACDRVNWAFVMTTLRQMGFGDCFCRWVKILYSYSTAAVMVNGRCSDEFTLSRSLRQGCPIAPLLFVLQREVLINSIRMNTSIKGLKIAPDKECRVKALADDLFAVCENRRDSLEALKRCLAIYAEYSEAAVNWEKSVFFLPAAQQLQVNWGTNRVEAGKAERFLGIMVALDDCSSSQGLILQERVKSRITEWGEARHLSLIGRALAINVSAFALLWFVAKVRNIPAEALKEIKRVARVFLWKPYAKPGEGCIAKVAWETLCLSREEGGLGLIDPQTQNRILLCQWILKAIETDQEADWVLLAEGILKREWGLDRSEDVWIAITTEAFMGKRIKSRLWKEILQAWRVLRPNLRVPPISKQQILAQHLFDNPRIRPLEGISLSAKKGQGRFGYKWIQRGVATIHDIWDEETNQWKTANELKGKLGQLPEQEERLWNIKEAVPQEWKQLLGPSGVSPPGTWYCAEDPEN</sequence>
<keyword evidence="3" id="KW-1185">Reference proteome</keyword>